<feature type="domain" description="Secretion system C-terminal sorting" evidence="3">
    <location>
        <begin position="656"/>
        <end position="724"/>
    </location>
</feature>
<organism evidence="4 5">
    <name type="scientific">Winogradskyella thalassocola</name>
    <dbReference type="NCBI Taxonomy" id="262004"/>
    <lineage>
        <taxon>Bacteria</taxon>
        <taxon>Pseudomonadati</taxon>
        <taxon>Bacteroidota</taxon>
        <taxon>Flavobacteriia</taxon>
        <taxon>Flavobacteriales</taxon>
        <taxon>Flavobacteriaceae</taxon>
        <taxon>Winogradskyella</taxon>
    </lineage>
</organism>
<name>A0A1G7YZ86_9FLAO</name>
<dbReference type="STRING" id="262004.SAMN04489796_1011178"/>
<dbReference type="OrthoDB" id="975384at2"/>
<protein>
    <submittedName>
        <fullName evidence="4">Por secretion system C-terminal sorting domain-containing protein</fullName>
    </submittedName>
</protein>
<gene>
    <name evidence="4" type="ORF">SAMN04489796_1011178</name>
</gene>
<dbReference type="AlphaFoldDB" id="A0A1G7YZ86"/>
<keyword evidence="1 2" id="KW-0732">Signal</keyword>
<dbReference type="NCBIfam" id="TIGR04183">
    <property type="entry name" value="Por_Secre_tail"/>
    <property type="match status" value="1"/>
</dbReference>
<dbReference type="Proteomes" id="UP000199492">
    <property type="component" value="Unassembled WGS sequence"/>
</dbReference>
<dbReference type="SUPFAM" id="SSF51126">
    <property type="entry name" value="Pectin lyase-like"/>
    <property type="match status" value="1"/>
</dbReference>
<evidence type="ECO:0000259" key="3">
    <source>
        <dbReference type="Pfam" id="PF18962"/>
    </source>
</evidence>
<dbReference type="RefSeq" id="WP_092466618.1">
    <property type="nucleotide sequence ID" value="NZ_FNCZ01000001.1"/>
</dbReference>
<sequence>MIKKHVYSILTLFTLFFMSSEIYAQQNVFSRSDVTTGNFGDGQLPWYYETSTISQGDPDSGSTTRNFVKIGHNNNTIMSTNGRFYLVNTLDFESAATSARTINNINGGLSVSGGIYNASIATHTINTPIGIDGPSVQIHSNSSGGFIIDQTIFINSNTVEFGNLGSGEIVVNGVMQGTGNMQKTGNNTLVTTASNTYSGTTTVITGTLKLQGNLLNSAITVKSGATLEINGSITVKSIIVEAGGYVRVNSGMTLTVSNELTLESNSMLYSSLISDGTISGIVKYNRHVNNNDSVNGNDLISAPLSGQAFNTFIANNPNITSNPTGPEVLFGRFDNDSNTSPYELWNDTDTTPLAAGKGYRSGIAEGALSNLVTFEGAVSTGLVQTYIDQGTESTLNLIGNPFPSYLDAQEFLSHNASLLDPSAVVIYGYNDSTDGSSAGDYTIISALLNTDINIAPGQGFFVASNSLGGNIEFTTTSTDMRLASGGDDFITGRSTSTAITNLKLNLNKTTDNFITDIFFTEYSSLDLDPGYDASLLGGVAPSFALYSHLVQENTGVPFAVQALGKTDYTDITIPLGVNANQGEQLTFSIIETNLPSSVDVYLEDNVDNTSTLLNTSNYVLTPSADLYGTGRFYLRVSNSTLSTLDSNLDELNIYTNKADNTIVIAGQLLEPTTASIYDVQGRLISTTLLQTNLRSQAIDASKLNNGIYVVKLHNAAQNKTQKVILR</sequence>
<dbReference type="InterPro" id="IPR011050">
    <property type="entry name" value="Pectin_lyase_fold/virulence"/>
</dbReference>
<dbReference type="Pfam" id="PF18962">
    <property type="entry name" value="Por_Secre_tail"/>
    <property type="match status" value="1"/>
</dbReference>
<reference evidence="5" key="1">
    <citation type="submission" date="2016-10" db="EMBL/GenBank/DDBJ databases">
        <authorList>
            <person name="Varghese N."/>
            <person name="Submissions S."/>
        </authorList>
    </citation>
    <scope>NUCLEOTIDE SEQUENCE [LARGE SCALE GENOMIC DNA]</scope>
    <source>
        <strain evidence="5">DSM 15363</strain>
    </source>
</reference>
<evidence type="ECO:0000256" key="2">
    <source>
        <dbReference type="SAM" id="SignalP"/>
    </source>
</evidence>
<dbReference type="InterPro" id="IPR026444">
    <property type="entry name" value="Secre_tail"/>
</dbReference>
<evidence type="ECO:0000256" key="1">
    <source>
        <dbReference type="ARBA" id="ARBA00022729"/>
    </source>
</evidence>
<dbReference type="EMBL" id="FNCZ01000001">
    <property type="protein sequence ID" value="SDH01737.1"/>
    <property type="molecule type" value="Genomic_DNA"/>
</dbReference>
<evidence type="ECO:0000313" key="5">
    <source>
        <dbReference type="Proteomes" id="UP000199492"/>
    </source>
</evidence>
<accession>A0A1G7YZ86</accession>
<evidence type="ECO:0000313" key="4">
    <source>
        <dbReference type="EMBL" id="SDH01737.1"/>
    </source>
</evidence>
<feature type="signal peptide" evidence="2">
    <location>
        <begin position="1"/>
        <end position="24"/>
    </location>
</feature>
<keyword evidence="5" id="KW-1185">Reference proteome</keyword>
<proteinExistence type="predicted"/>
<feature type="chain" id="PRO_5011637962" evidence="2">
    <location>
        <begin position="25"/>
        <end position="726"/>
    </location>
</feature>